<evidence type="ECO:0000259" key="5">
    <source>
        <dbReference type="PROSITE" id="PS50893"/>
    </source>
</evidence>
<dbReference type="Proteomes" id="UP000582981">
    <property type="component" value="Unassembled WGS sequence"/>
</dbReference>
<comment type="caution">
    <text evidence="6">The sequence shown here is derived from an EMBL/GenBank/DDBJ whole genome shotgun (WGS) entry which is preliminary data.</text>
</comment>
<evidence type="ECO:0000256" key="1">
    <source>
        <dbReference type="ARBA" id="ARBA00005417"/>
    </source>
</evidence>
<dbReference type="GO" id="GO:0016887">
    <property type="term" value="F:ATP hydrolysis activity"/>
    <property type="evidence" value="ECO:0007669"/>
    <property type="project" value="InterPro"/>
</dbReference>
<comment type="similarity">
    <text evidence="1">Belongs to the ABC transporter superfamily.</text>
</comment>
<feature type="domain" description="ABC transporter" evidence="5">
    <location>
        <begin position="27"/>
        <end position="247"/>
    </location>
</feature>
<organism evidence="6 7">
    <name type="scientific">Pseudomonas gingeri</name>
    <dbReference type="NCBI Taxonomy" id="117681"/>
    <lineage>
        <taxon>Bacteria</taxon>
        <taxon>Pseudomonadati</taxon>
        <taxon>Pseudomonadota</taxon>
        <taxon>Gammaproteobacteria</taxon>
        <taxon>Pseudomonadales</taxon>
        <taxon>Pseudomonadaceae</taxon>
        <taxon>Pseudomonas</taxon>
    </lineage>
</organism>
<dbReference type="Pfam" id="PF14524">
    <property type="entry name" value="Wzt_C"/>
    <property type="match status" value="1"/>
</dbReference>
<evidence type="ECO:0000256" key="3">
    <source>
        <dbReference type="ARBA" id="ARBA00022741"/>
    </source>
</evidence>
<dbReference type="SMART" id="SM00382">
    <property type="entry name" value="AAA"/>
    <property type="match status" value="1"/>
</dbReference>
<dbReference type="EMBL" id="JACAPU010000021">
    <property type="protein sequence ID" value="NWB48696.1"/>
    <property type="molecule type" value="Genomic_DNA"/>
</dbReference>
<dbReference type="InterPro" id="IPR027417">
    <property type="entry name" value="P-loop_NTPase"/>
</dbReference>
<gene>
    <name evidence="6" type="ORF">HX829_19615</name>
</gene>
<dbReference type="GO" id="GO:0005524">
    <property type="term" value="F:ATP binding"/>
    <property type="evidence" value="ECO:0007669"/>
    <property type="project" value="UniProtKB-KW"/>
</dbReference>
<dbReference type="PROSITE" id="PS50893">
    <property type="entry name" value="ABC_TRANSPORTER_2"/>
    <property type="match status" value="1"/>
</dbReference>
<name>A0A7Y7WGC5_9PSED</name>
<dbReference type="RefSeq" id="WP_177144809.1">
    <property type="nucleotide sequence ID" value="NZ_JACAPU010000021.1"/>
</dbReference>
<evidence type="ECO:0000313" key="7">
    <source>
        <dbReference type="Proteomes" id="UP000582981"/>
    </source>
</evidence>
<dbReference type="InterPro" id="IPR050683">
    <property type="entry name" value="Bact_Polysacc_Export_ATP-bd"/>
</dbReference>
<dbReference type="AlphaFoldDB" id="A0A7Y7WGC5"/>
<accession>A0A7Y7WGC5</accession>
<protein>
    <submittedName>
        <fullName evidence="6">ABC transporter ATP-binding protein</fullName>
    </submittedName>
</protein>
<evidence type="ECO:0000313" key="6">
    <source>
        <dbReference type="EMBL" id="NWB48696.1"/>
    </source>
</evidence>
<dbReference type="Pfam" id="PF00005">
    <property type="entry name" value="ABC_tran"/>
    <property type="match status" value="1"/>
</dbReference>
<proteinExistence type="inferred from homology"/>
<dbReference type="Gene3D" id="3.40.50.300">
    <property type="entry name" value="P-loop containing nucleotide triphosphate hydrolases"/>
    <property type="match status" value="1"/>
</dbReference>
<keyword evidence="3" id="KW-0547">Nucleotide-binding</keyword>
<dbReference type="InterPro" id="IPR015860">
    <property type="entry name" value="ABC_transpr_TagH-like"/>
</dbReference>
<reference evidence="6 7" key="1">
    <citation type="submission" date="2020-04" db="EMBL/GenBank/DDBJ databases">
        <title>Molecular characterization of pseudomonads from Agaricus bisporus reveal novel blotch 2 pathogens in Western Europe.</title>
        <authorList>
            <person name="Taparia T."/>
            <person name="Krijger M."/>
            <person name="Haynes E."/>
            <person name="Elpinstone J.G."/>
            <person name="Noble R."/>
            <person name="Van Der Wolf J."/>
        </authorList>
    </citation>
    <scope>NUCLEOTIDE SEQUENCE [LARGE SCALE GENOMIC DNA]</scope>
    <source>
        <strain evidence="6 7">F1001</strain>
    </source>
</reference>
<dbReference type="GO" id="GO:0016020">
    <property type="term" value="C:membrane"/>
    <property type="evidence" value="ECO:0007669"/>
    <property type="project" value="InterPro"/>
</dbReference>
<evidence type="ECO:0000256" key="2">
    <source>
        <dbReference type="ARBA" id="ARBA00022448"/>
    </source>
</evidence>
<dbReference type="InterPro" id="IPR003439">
    <property type="entry name" value="ABC_transporter-like_ATP-bd"/>
</dbReference>
<dbReference type="CDD" id="cd10147">
    <property type="entry name" value="Wzt_C-like"/>
    <property type="match status" value="1"/>
</dbReference>
<keyword evidence="4 6" id="KW-0067">ATP-binding</keyword>
<evidence type="ECO:0000256" key="4">
    <source>
        <dbReference type="ARBA" id="ARBA00022840"/>
    </source>
</evidence>
<dbReference type="GO" id="GO:0140359">
    <property type="term" value="F:ABC-type transporter activity"/>
    <property type="evidence" value="ECO:0007669"/>
    <property type="project" value="InterPro"/>
</dbReference>
<dbReference type="PANTHER" id="PTHR46743">
    <property type="entry name" value="TEICHOIC ACIDS EXPORT ATP-BINDING PROTEIN TAGH"/>
    <property type="match status" value="1"/>
</dbReference>
<dbReference type="CDD" id="cd03220">
    <property type="entry name" value="ABC_KpsT_Wzt"/>
    <property type="match status" value="1"/>
</dbReference>
<dbReference type="InterPro" id="IPR003593">
    <property type="entry name" value="AAA+_ATPase"/>
</dbReference>
<dbReference type="PANTHER" id="PTHR46743:SF2">
    <property type="entry name" value="TEICHOIC ACIDS EXPORT ATP-BINDING PROTEIN TAGH"/>
    <property type="match status" value="1"/>
</dbReference>
<dbReference type="SUPFAM" id="SSF52540">
    <property type="entry name" value="P-loop containing nucleoside triphosphate hydrolases"/>
    <property type="match status" value="1"/>
</dbReference>
<dbReference type="InterPro" id="IPR029439">
    <property type="entry name" value="Wzt_C"/>
</dbReference>
<keyword evidence="2" id="KW-0813">Transport</keyword>
<dbReference type="Gene3D" id="2.70.50.60">
    <property type="entry name" value="abc- transporter (atp binding component) like domain"/>
    <property type="match status" value="1"/>
</dbReference>
<sequence>MSSDIAISAEGLSKCYQIYNKPSDRLVQMLSFGRKRYYREFWALKDVSFEMKKGEAIGVIGRNGSGKSTLLQLICGTLTPASGAIRVQGRVAALLELGAGFNLEFTGRENVYMAASLYGLSIEDINLRFSAIAAFADIGGFMEQPVKTYSSGMYVRLAFAVIAHVDADILVIDEALSVGDAYFSQKCMRFIRKFKEEHSLIFVSHDTASVINLCDRVLWLDHGQPREMGEARWVCERYLNGLFSSISRDQSGATGQQDAQLESALKRQGRTTLEWRDQRADYINSSNLRNDIEVFRFDPEAPDAFGGEEARIIAVRLTDSSGAGLTWILGGERVSLKIEAQTFVFLDRPIIGFFVKDRLGQTLFGDNTYISQLGSTCSAHAGSILTAEFEFFMPWLAKGDYVIQVAIANGEQHDHKQLHWCHEGLLIRSHHDPVSTGIMGIPFLNISLSVDHY</sequence>